<dbReference type="eggNOG" id="COG3496">
    <property type="taxonomic scope" value="Bacteria"/>
</dbReference>
<dbReference type="Proteomes" id="UP000006242">
    <property type="component" value="Unassembled WGS sequence"/>
</dbReference>
<dbReference type="Pfam" id="PF07103">
    <property type="entry name" value="DUF1365"/>
    <property type="match status" value="1"/>
</dbReference>
<evidence type="ECO:0000313" key="1">
    <source>
        <dbReference type="EMBL" id="ERJ17644.1"/>
    </source>
</evidence>
<evidence type="ECO:0000313" key="2">
    <source>
        <dbReference type="Proteomes" id="UP000006242"/>
    </source>
</evidence>
<sequence length="257" mass="29389">MASAGVLYRCRVMHRRPGPPRYRFNYRSFYLLLDIDAVDRACAASPLLSRNRFNVLSFYDAEHGAHDASVSLRTWLEALLADYAIDLAGGRVQLLSMPRVFGYGFHPISVFYCEHADESLRAIVVEVHNTFGEHHFYVLHEHGAPMSWRAAQHKAKAFHVSPFFDRSGGYRFHFAEPGARLGMGIRLFEDDGERLRITTTLTGERQVLTTANILKAVCNVPFMTIKVVVAIHWQAFKLWLRGAVFHRKPEQKRENVS</sequence>
<dbReference type="PANTHER" id="PTHR33973:SF4">
    <property type="entry name" value="OS07G0153300 PROTEIN"/>
    <property type="match status" value="1"/>
</dbReference>
<dbReference type="AlphaFoldDB" id="U2FN62"/>
<reference evidence="1 2" key="1">
    <citation type="journal article" date="2011" name="J. Bacteriol.">
        <title>Genome sequence of Salinisphaera shabanensis, a gammaproteobacterium from the harsh, variable environment of the brine-seawater interface of the Shaban Deep in the Red Sea.</title>
        <authorList>
            <person name="Antunes A."/>
            <person name="Alam I."/>
            <person name="Bajic V.B."/>
            <person name="Stingl U."/>
        </authorList>
    </citation>
    <scope>NUCLEOTIDE SEQUENCE [LARGE SCALE GENOMIC DNA]</scope>
    <source>
        <strain evidence="1 2">E1L3A</strain>
    </source>
</reference>
<protein>
    <submittedName>
        <fullName evidence="1">Cyclopropane-cyclopropene fatty acid synthesis protein</fullName>
    </submittedName>
</protein>
<dbReference type="RefSeq" id="WP_006913034.1">
    <property type="nucleotide sequence ID" value="NZ_AFNV02000032.1"/>
</dbReference>
<dbReference type="PANTHER" id="PTHR33973">
    <property type="entry name" value="OS07G0153300 PROTEIN"/>
    <property type="match status" value="1"/>
</dbReference>
<name>U2FN62_9GAMM</name>
<gene>
    <name evidence="1" type="ORF">SSPSH_003559</name>
</gene>
<dbReference type="EMBL" id="AFNV02000032">
    <property type="protein sequence ID" value="ERJ17644.1"/>
    <property type="molecule type" value="Genomic_DNA"/>
</dbReference>
<accession>U2FN62</accession>
<organism evidence="1 2">
    <name type="scientific">Salinisphaera shabanensis E1L3A</name>
    <dbReference type="NCBI Taxonomy" id="1033802"/>
    <lineage>
        <taxon>Bacteria</taxon>
        <taxon>Pseudomonadati</taxon>
        <taxon>Pseudomonadota</taxon>
        <taxon>Gammaproteobacteria</taxon>
        <taxon>Salinisphaerales</taxon>
        <taxon>Salinisphaeraceae</taxon>
        <taxon>Salinisphaera</taxon>
    </lineage>
</organism>
<keyword evidence="2" id="KW-1185">Reference proteome</keyword>
<comment type="caution">
    <text evidence="1">The sequence shown here is derived from an EMBL/GenBank/DDBJ whole genome shotgun (WGS) entry which is preliminary data.</text>
</comment>
<dbReference type="InterPro" id="IPR010775">
    <property type="entry name" value="DUF1365"/>
</dbReference>
<reference evidence="1 2" key="2">
    <citation type="journal article" date="2013" name="PLoS ONE">
        <title>INDIGO - INtegrated Data Warehouse of MIcrobial GenOmes with Examples from the Red Sea Extremophiles.</title>
        <authorList>
            <person name="Alam I."/>
            <person name="Antunes A."/>
            <person name="Kamau A.A."/>
            <person name="Ba Alawi W."/>
            <person name="Kalkatawi M."/>
            <person name="Stingl U."/>
            <person name="Bajic V.B."/>
        </authorList>
    </citation>
    <scope>NUCLEOTIDE SEQUENCE [LARGE SCALE GENOMIC DNA]</scope>
    <source>
        <strain evidence="1 2">E1L3A</strain>
    </source>
</reference>
<dbReference type="STRING" id="1033802.SSPSH_003559"/>
<proteinExistence type="predicted"/>